<organism evidence="3 4">
    <name type="scientific">Nitrospirillum viridazoti CBAmc</name>
    <dbReference type="NCBI Taxonomy" id="1441467"/>
    <lineage>
        <taxon>Bacteria</taxon>
        <taxon>Pseudomonadati</taxon>
        <taxon>Pseudomonadota</taxon>
        <taxon>Alphaproteobacteria</taxon>
        <taxon>Rhodospirillales</taxon>
        <taxon>Azospirillaceae</taxon>
        <taxon>Nitrospirillum</taxon>
        <taxon>Nitrospirillum viridazoti</taxon>
    </lineage>
</organism>
<feature type="domain" description="DUF218" evidence="2">
    <location>
        <begin position="95"/>
        <end position="210"/>
    </location>
</feature>
<dbReference type="InterPro" id="IPR003848">
    <property type="entry name" value="DUF218"/>
</dbReference>
<gene>
    <name evidence="3" type="ORF">Y958_02360</name>
</gene>
<dbReference type="KEGG" id="nao:Y958_02360"/>
<dbReference type="CDD" id="cd06259">
    <property type="entry name" value="YdcF-like"/>
    <property type="match status" value="1"/>
</dbReference>
<dbReference type="GO" id="GO:0000270">
    <property type="term" value="P:peptidoglycan metabolic process"/>
    <property type="evidence" value="ECO:0007669"/>
    <property type="project" value="TreeGrafter"/>
</dbReference>
<evidence type="ECO:0000256" key="1">
    <source>
        <dbReference type="SAM" id="MobiDB-lite"/>
    </source>
</evidence>
<dbReference type="EMBL" id="CP022110">
    <property type="protein sequence ID" value="ASG19799.1"/>
    <property type="molecule type" value="Genomic_DNA"/>
</dbReference>
<dbReference type="PANTHER" id="PTHR30336:SF4">
    <property type="entry name" value="ENVELOPE BIOGENESIS FACTOR ELYC"/>
    <property type="match status" value="1"/>
</dbReference>
<dbReference type="AlphaFoldDB" id="A0A248JMC8"/>
<dbReference type="GO" id="GO:0005886">
    <property type="term" value="C:plasma membrane"/>
    <property type="evidence" value="ECO:0007669"/>
    <property type="project" value="TreeGrafter"/>
</dbReference>
<dbReference type="InterPro" id="IPR051599">
    <property type="entry name" value="Cell_Envelope_Assoc"/>
</dbReference>
<dbReference type="Pfam" id="PF02698">
    <property type="entry name" value="DUF218"/>
    <property type="match status" value="1"/>
</dbReference>
<keyword evidence="4" id="KW-1185">Reference proteome</keyword>
<proteinExistence type="predicted"/>
<feature type="region of interest" description="Disordered" evidence="1">
    <location>
        <begin position="1"/>
        <end position="27"/>
    </location>
</feature>
<name>A0A248JMC8_9PROT</name>
<dbReference type="Proteomes" id="UP000197153">
    <property type="component" value="Chromosome 1"/>
</dbReference>
<dbReference type="GO" id="GO:0043164">
    <property type="term" value="P:Gram-negative-bacterium-type cell wall biogenesis"/>
    <property type="evidence" value="ECO:0007669"/>
    <property type="project" value="TreeGrafter"/>
</dbReference>
<feature type="compositionally biased region" description="Gly residues" evidence="1">
    <location>
        <begin position="1"/>
        <end position="12"/>
    </location>
</feature>
<evidence type="ECO:0000259" key="2">
    <source>
        <dbReference type="Pfam" id="PF02698"/>
    </source>
</evidence>
<reference evidence="3 4" key="1">
    <citation type="submission" date="2017-06" db="EMBL/GenBank/DDBJ databases">
        <title>Complete genome sequence of Nitrospirillum amazonense strain CBAmC, an endophytic nitrogen-fixing and plant growth-promoting bacterium, isolated from sugarcane.</title>
        <authorList>
            <person name="Schwab S."/>
            <person name="dos Santos Teixeira K.R."/>
            <person name="Simoes Araujo J.L."/>
            <person name="Soares Vidal M."/>
            <person name="Borges de Freitas H.R."/>
            <person name="Rivello Crivelaro A.L."/>
            <person name="Bueno de Camargo Nunes A."/>
            <person name="dos Santos C.M."/>
            <person name="Palmeira da Silva Rosa D."/>
            <person name="da Silva Padilha D."/>
            <person name="da Silva E."/>
            <person name="Araujo Terra L."/>
            <person name="Soares Mendes V."/>
            <person name="Farinelli L."/>
            <person name="Magalhaes Cruz L."/>
            <person name="Baldani J.I."/>
        </authorList>
    </citation>
    <scope>NUCLEOTIDE SEQUENCE [LARGE SCALE GENOMIC DNA]</scope>
    <source>
        <strain evidence="3 4">CBAmC</strain>
    </source>
</reference>
<sequence length="247" mass="26170">MAGAGGRAGGGRRPGRHQRAADRAARAGAAAVTLPGAPLPQAEPPALAGPGALLWTRLRRLTGVGAALGALWLGGLLTFAAHIPRAPEEETAATDAIVVLTGGSERLEAGFDLLAAGRARKLFISGVYRGVDVRALLRMSQATPSALECCVVLGYSADDTVGNAAETARWMQAEGFHSLRLVTANYHMPRSLVEFRHALPDARIVPHAVQPPNVRLDGWWHWRGTAGLIVSEYDKYLVAFLRHALGL</sequence>
<accession>A0A248JMC8</accession>
<protein>
    <recommendedName>
        <fullName evidence="2">DUF218 domain-containing protein</fullName>
    </recommendedName>
</protein>
<evidence type="ECO:0000313" key="3">
    <source>
        <dbReference type="EMBL" id="ASG19799.1"/>
    </source>
</evidence>
<dbReference type="PANTHER" id="PTHR30336">
    <property type="entry name" value="INNER MEMBRANE PROTEIN, PROBABLE PERMEASE"/>
    <property type="match status" value="1"/>
</dbReference>
<evidence type="ECO:0000313" key="4">
    <source>
        <dbReference type="Proteomes" id="UP000197153"/>
    </source>
</evidence>